<proteinExistence type="predicted"/>
<evidence type="ECO:0000313" key="1">
    <source>
        <dbReference type="EMBL" id="KKQ76717.1"/>
    </source>
</evidence>
<comment type="caution">
    <text evidence="1">The sequence shown here is derived from an EMBL/GenBank/DDBJ whole genome shotgun (WGS) entry which is preliminary data.</text>
</comment>
<reference evidence="1 2" key="1">
    <citation type="journal article" date="2015" name="Nature">
        <title>rRNA introns, odd ribosomes, and small enigmatic genomes across a large radiation of phyla.</title>
        <authorList>
            <person name="Brown C.T."/>
            <person name="Hug L.A."/>
            <person name="Thomas B.C."/>
            <person name="Sharon I."/>
            <person name="Castelle C.J."/>
            <person name="Singh A."/>
            <person name="Wilkins M.J."/>
            <person name="Williams K.H."/>
            <person name="Banfield J.F."/>
        </authorList>
    </citation>
    <scope>NUCLEOTIDE SEQUENCE [LARGE SCALE GENOMIC DNA]</scope>
</reference>
<name>A0A0G0KD09_9BACT</name>
<gene>
    <name evidence="1" type="ORF">US99_C0063G0004</name>
</gene>
<accession>A0A0G0KD09</accession>
<sequence length="150" mass="17192">MEFEITEQLLEAKRHEVEAEMQAFADKEPDKSLHDKLMWGIGAGTYFNNFPGRLPGGFSRDMLARSSFMDEKYESPDPLLSDLRNSQTPGEFFVAIDKAIEDEGLDPSEIERLVRGVRNSPEAPMVLTRYVFPAYLRLRAIGYNHHDLRV</sequence>
<dbReference type="AlphaFoldDB" id="A0A0G0KD09"/>
<dbReference type="Proteomes" id="UP000034324">
    <property type="component" value="Unassembled WGS sequence"/>
</dbReference>
<evidence type="ECO:0000313" key="2">
    <source>
        <dbReference type="Proteomes" id="UP000034324"/>
    </source>
</evidence>
<protein>
    <submittedName>
        <fullName evidence="1">Uncharacterized protein</fullName>
    </submittedName>
</protein>
<dbReference type="EMBL" id="LBVC01000063">
    <property type="protein sequence ID" value="KKQ76717.1"/>
    <property type="molecule type" value="Genomic_DNA"/>
</dbReference>
<organism evidence="1 2">
    <name type="scientific">Candidatus Daviesbacteria bacterium GW2011_GWF2_38_6</name>
    <dbReference type="NCBI Taxonomy" id="1618432"/>
    <lineage>
        <taxon>Bacteria</taxon>
        <taxon>Candidatus Daviesiibacteriota</taxon>
    </lineage>
</organism>